<dbReference type="InterPro" id="IPR006802">
    <property type="entry name" value="Radial_spoke"/>
</dbReference>
<dbReference type="PANTHER" id="PTHR13159">
    <property type="entry name" value="RADIAL SPOKEHEAD-RELATED"/>
    <property type="match status" value="1"/>
</dbReference>
<evidence type="ECO:0000256" key="6">
    <source>
        <dbReference type="SAM" id="MobiDB-lite"/>
    </source>
</evidence>
<dbReference type="GO" id="GO:0060294">
    <property type="term" value="P:cilium movement involved in cell motility"/>
    <property type="evidence" value="ECO:0007669"/>
    <property type="project" value="InterPro"/>
</dbReference>
<feature type="non-terminal residue" evidence="7">
    <location>
        <position position="1"/>
    </location>
</feature>
<dbReference type="PANTHER" id="PTHR13159:SF0">
    <property type="entry name" value="RADIAL SPOKE HEAD 6 HOMOLOG A"/>
    <property type="match status" value="1"/>
</dbReference>
<reference evidence="7" key="1">
    <citation type="submission" date="2021-02" db="EMBL/GenBank/DDBJ databases">
        <authorList>
            <person name="Dougan E. K."/>
            <person name="Rhodes N."/>
            <person name="Thang M."/>
            <person name="Chan C."/>
        </authorList>
    </citation>
    <scope>NUCLEOTIDE SEQUENCE</scope>
</reference>
<evidence type="ECO:0000256" key="5">
    <source>
        <dbReference type="ARBA" id="ARBA00023273"/>
    </source>
</evidence>
<name>A0A813HZ16_POLGL</name>
<evidence type="ECO:0000256" key="3">
    <source>
        <dbReference type="ARBA" id="ARBA00023069"/>
    </source>
</evidence>
<dbReference type="SUPFAM" id="SSF52540">
    <property type="entry name" value="P-loop containing nucleoside triphosphate hydrolases"/>
    <property type="match status" value="1"/>
</dbReference>
<sequence length="492" mass="53394">AGVGFGGLESYKVMCSLRNLGAKEKDAGISELRLWGKVLGTDSDYYVAEARREGGGDEEGEEPDPDMEPAGAEGANRFTYYVCTDLAGDWRRLPHIKPREIIAARSIKRILTGHAQSKVVTHPYFEGKEEVLLRATIARITADTVICVKGYLKRDDPEDPASAIVKDEEFKWPSPAQLLKKEAWCHMQPHILKIGRTTHKELPEEDEENVAQVAKEKEVQASDPAQDVLRGLEADSLEWTVKQAGDTALYRNAMDPNGAPRCNAVTYVRSGTWPGAVCVIRGSHFANIYVGYGLAAGTLDFYPPAPPDVQDEPEDHGEAEEPTGAPAEEPPPEWGSVLFRGPRAEARGRVKLCKRARAATQEAEVNSGATPASSSRSSGSFKSAAAASAATLPVRSHRKEILDAVRNHRVVVLVGETGSGKTTQVPQFLYEAGFTRHGGNNGGFGVVAVTQPRRIAAISVANRVAQEMSCEVGGLVGFHVRFQNKTSRETRL</sequence>
<keyword evidence="4" id="KW-0206">Cytoskeleton</keyword>
<evidence type="ECO:0000256" key="1">
    <source>
        <dbReference type="ARBA" id="ARBA00004430"/>
    </source>
</evidence>
<dbReference type="GO" id="GO:0001534">
    <property type="term" value="C:radial spoke"/>
    <property type="evidence" value="ECO:0007669"/>
    <property type="project" value="InterPro"/>
</dbReference>
<dbReference type="InterPro" id="IPR027417">
    <property type="entry name" value="P-loop_NTPase"/>
</dbReference>
<keyword evidence="3" id="KW-0969">Cilium</keyword>
<evidence type="ECO:0000256" key="2">
    <source>
        <dbReference type="ARBA" id="ARBA00022490"/>
    </source>
</evidence>
<dbReference type="Proteomes" id="UP000626109">
    <property type="component" value="Unassembled WGS sequence"/>
</dbReference>
<keyword evidence="5" id="KW-0966">Cell projection</keyword>
<dbReference type="Gene3D" id="3.40.50.300">
    <property type="entry name" value="P-loop containing nucleotide triphosphate hydrolases"/>
    <property type="match status" value="1"/>
</dbReference>
<organism evidence="7 8">
    <name type="scientific">Polarella glacialis</name>
    <name type="common">Dinoflagellate</name>
    <dbReference type="NCBI Taxonomy" id="89957"/>
    <lineage>
        <taxon>Eukaryota</taxon>
        <taxon>Sar</taxon>
        <taxon>Alveolata</taxon>
        <taxon>Dinophyceae</taxon>
        <taxon>Suessiales</taxon>
        <taxon>Suessiaceae</taxon>
        <taxon>Polarella</taxon>
    </lineage>
</organism>
<evidence type="ECO:0000256" key="4">
    <source>
        <dbReference type="ARBA" id="ARBA00023212"/>
    </source>
</evidence>
<feature type="compositionally biased region" description="Acidic residues" evidence="6">
    <location>
        <begin position="309"/>
        <end position="321"/>
    </location>
</feature>
<feature type="region of interest" description="Disordered" evidence="6">
    <location>
        <begin position="359"/>
        <end position="380"/>
    </location>
</feature>
<keyword evidence="2" id="KW-0963">Cytoplasm</keyword>
<feature type="region of interest" description="Disordered" evidence="6">
    <location>
        <begin position="51"/>
        <end position="72"/>
    </location>
</feature>
<dbReference type="EMBL" id="CAJNNW010002082">
    <property type="protein sequence ID" value="CAE8642950.1"/>
    <property type="molecule type" value="Genomic_DNA"/>
</dbReference>
<protein>
    <recommendedName>
        <fullName evidence="9">RNA helicase</fullName>
    </recommendedName>
</protein>
<evidence type="ECO:0000313" key="8">
    <source>
        <dbReference type="Proteomes" id="UP000626109"/>
    </source>
</evidence>
<feature type="non-terminal residue" evidence="7">
    <location>
        <position position="492"/>
    </location>
</feature>
<evidence type="ECO:0008006" key="9">
    <source>
        <dbReference type="Google" id="ProtNLM"/>
    </source>
</evidence>
<proteinExistence type="predicted"/>
<gene>
    <name evidence="7" type="ORF">PGLA2088_LOCUS2532</name>
</gene>
<feature type="region of interest" description="Disordered" evidence="6">
    <location>
        <begin position="303"/>
        <end position="338"/>
    </location>
</feature>
<feature type="compositionally biased region" description="Acidic residues" evidence="6">
    <location>
        <begin position="56"/>
        <end position="67"/>
    </location>
</feature>
<feature type="compositionally biased region" description="Low complexity" evidence="6">
    <location>
        <begin position="367"/>
        <end position="380"/>
    </location>
</feature>
<dbReference type="GO" id="GO:0035082">
    <property type="term" value="P:axoneme assembly"/>
    <property type="evidence" value="ECO:0007669"/>
    <property type="project" value="TreeGrafter"/>
</dbReference>
<dbReference type="AlphaFoldDB" id="A0A813HZ16"/>
<accession>A0A813HZ16</accession>
<evidence type="ECO:0000313" key="7">
    <source>
        <dbReference type="EMBL" id="CAE8642950.1"/>
    </source>
</evidence>
<comment type="subcellular location">
    <subcellularLocation>
        <location evidence="1">Cytoplasm</location>
        <location evidence="1">Cytoskeleton</location>
        <location evidence="1">Cilium axoneme</location>
    </subcellularLocation>
</comment>
<dbReference type="Pfam" id="PF04712">
    <property type="entry name" value="Radial_spoke"/>
    <property type="match status" value="2"/>
</dbReference>
<comment type="caution">
    <text evidence="7">The sequence shown here is derived from an EMBL/GenBank/DDBJ whole genome shotgun (WGS) entry which is preliminary data.</text>
</comment>